<dbReference type="GO" id="GO:0035999">
    <property type="term" value="P:tetrahydrofolate interconversion"/>
    <property type="evidence" value="ECO:0007669"/>
    <property type="project" value="UniProtKB-UniPathway"/>
</dbReference>
<dbReference type="SUPFAM" id="SSF51730">
    <property type="entry name" value="FAD-linked oxidoreductase"/>
    <property type="match status" value="1"/>
</dbReference>
<dbReference type="GO" id="GO:0004489">
    <property type="term" value="F:methylenetetrahydrofolate reductase [NAD(P)H] activity"/>
    <property type="evidence" value="ECO:0007669"/>
    <property type="project" value="InterPro"/>
</dbReference>
<evidence type="ECO:0000256" key="2">
    <source>
        <dbReference type="ARBA" id="ARBA00004777"/>
    </source>
</evidence>
<comment type="similarity">
    <text evidence="3">Belongs to the methylenetetrahydrofolate reductase family.</text>
</comment>
<evidence type="ECO:0000256" key="4">
    <source>
        <dbReference type="ARBA" id="ARBA00022630"/>
    </source>
</evidence>
<dbReference type="Gene3D" id="3.20.20.220">
    <property type="match status" value="1"/>
</dbReference>
<proteinExistence type="inferred from homology"/>
<sequence>MAQSLRETLNSGKFVVTSEIGPPKGTNIEKMCHHIDMLKDKVDGLNVTDHQSSVMRFPSIGGCLEIKERGGEPILQMTCRDRNQMALQAELLLAYTRGIRNVLCLTGDAIPVGDHKEAKGVFELDSVQLLRAIRQMESGKDLGGNDLDGAVEFCAGAIVTPEANPIEPQLIKFEKKVEAGAEFIQTQAIYDLDNFSKFMDYARQFPVKILAGIVLLVSARMAKYMNENVPGIFVPQNLIDELASAPKGEALNKGIEIAGHMIAALKKDSICHGVHIMAIGREEVVPDILAAAGLSTETTS</sequence>
<dbReference type="PANTHER" id="PTHR45754">
    <property type="entry name" value="METHYLENETETRAHYDROFOLATE REDUCTASE"/>
    <property type="match status" value="1"/>
</dbReference>
<keyword evidence="6" id="KW-0560">Oxidoreductase</keyword>
<comment type="pathway">
    <text evidence="2">One-carbon metabolism; tetrahydrofolate interconversion.</text>
</comment>
<evidence type="ECO:0000256" key="1">
    <source>
        <dbReference type="ARBA" id="ARBA00001974"/>
    </source>
</evidence>
<evidence type="ECO:0000313" key="7">
    <source>
        <dbReference type="EMBL" id="GAF72157.1"/>
    </source>
</evidence>
<dbReference type="AlphaFoldDB" id="X0S8A4"/>
<dbReference type="CDD" id="cd00537">
    <property type="entry name" value="MTHFR"/>
    <property type="match status" value="1"/>
</dbReference>
<keyword evidence="4" id="KW-0285">Flavoprotein</keyword>
<keyword evidence="5" id="KW-0274">FAD</keyword>
<evidence type="ECO:0000256" key="6">
    <source>
        <dbReference type="ARBA" id="ARBA00023002"/>
    </source>
</evidence>
<accession>X0S8A4</accession>
<gene>
    <name evidence="7" type="ORF">S01H1_05264</name>
</gene>
<dbReference type="Pfam" id="PF02219">
    <property type="entry name" value="MTHFR"/>
    <property type="match status" value="1"/>
</dbReference>
<comment type="cofactor">
    <cofactor evidence="1">
        <name>FAD</name>
        <dbReference type="ChEBI" id="CHEBI:57692"/>
    </cofactor>
</comment>
<dbReference type="GO" id="GO:0071949">
    <property type="term" value="F:FAD binding"/>
    <property type="evidence" value="ECO:0007669"/>
    <property type="project" value="TreeGrafter"/>
</dbReference>
<organism evidence="7">
    <name type="scientific">marine sediment metagenome</name>
    <dbReference type="NCBI Taxonomy" id="412755"/>
    <lineage>
        <taxon>unclassified sequences</taxon>
        <taxon>metagenomes</taxon>
        <taxon>ecological metagenomes</taxon>
    </lineage>
</organism>
<evidence type="ECO:0000256" key="5">
    <source>
        <dbReference type="ARBA" id="ARBA00022827"/>
    </source>
</evidence>
<protein>
    <submittedName>
        <fullName evidence="7">Uncharacterized protein</fullName>
    </submittedName>
</protein>
<comment type="caution">
    <text evidence="7">The sequence shown here is derived from an EMBL/GenBank/DDBJ whole genome shotgun (WGS) entry which is preliminary data.</text>
</comment>
<reference evidence="7" key="1">
    <citation type="journal article" date="2014" name="Front. Microbiol.">
        <title>High frequency of phylogenetically diverse reductive dehalogenase-homologous genes in deep subseafloor sedimentary metagenomes.</title>
        <authorList>
            <person name="Kawai M."/>
            <person name="Futagami T."/>
            <person name="Toyoda A."/>
            <person name="Takaki Y."/>
            <person name="Nishi S."/>
            <person name="Hori S."/>
            <person name="Arai W."/>
            <person name="Tsubouchi T."/>
            <person name="Morono Y."/>
            <person name="Uchiyama I."/>
            <person name="Ito T."/>
            <person name="Fujiyama A."/>
            <person name="Inagaki F."/>
            <person name="Takami H."/>
        </authorList>
    </citation>
    <scope>NUCLEOTIDE SEQUENCE</scope>
    <source>
        <strain evidence="7">Expedition CK06-06</strain>
    </source>
</reference>
<name>X0S8A4_9ZZZZ</name>
<dbReference type="GO" id="GO:0009086">
    <property type="term" value="P:methionine biosynthetic process"/>
    <property type="evidence" value="ECO:0007669"/>
    <property type="project" value="TreeGrafter"/>
</dbReference>
<dbReference type="GO" id="GO:0005829">
    <property type="term" value="C:cytosol"/>
    <property type="evidence" value="ECO:0007669"/>
    <property type="project" value="TreeGrafter"/>
</dbReference>
<dbReference type="EMBL" id="BARS01002744">
    <property type="protein sequence ID" value="GAF72157.1"/>
    <property type="molecule type" value="Genomic_DNA"/>
</dbReference>
<dbReference type="UniPathway" id="UPA00193"/>
<dbReference type="PANTHER" id="PTHR45754:SF3">
    <property type="entry name" value="METHYLENETETRAHYDROFOLATE REDUCTASE (NADPH)"/>
    <property type="match status" value="1"/>
</dbReference>
<evidence type="ECO:0000256" key="3">
    <source>
        <dbReference type="ARBA" id="ARBA00006743"/>
    </source>
</evidence>
<dbReference type="InterPro" id="IPR003171">
    <property type="entry name" value="Mehydrof_redctse-like"/>
</dbReference>
<dbReference type="InterPro" id="IPR029041">
    <property type="entry name" value="FAD-linked_oxidoreductase-like"/>
</dbReference>